<organism evidence="2 3">
    <name type="scientific">Thermus brevis</name>
    <dbReference type="NCBI Taxonomy" id="2862456"/>
    <lineage>
        <taxon>Bacteria</taxon>
        <taxon>Thermotogati</taxon>
        <taxon>Deinococcota</taxon>
        <taxon>Deinococci</taxon>
        <taxon>Thermales</taxon>
        <taxon>Thermaceae</taxon>
        <taxon>Thermus</taxon>
    </lineage>
</organism>
<accession>A0ABS7A3X0</accession>
<protein>
    <submittedName>
        <fullName evidence="2">TolC family protein</fullName>
    </submittedName>
</protein>
<dbReference type="SUPFAM" id="SSF56954">
    <property type="entry name" value="Outer membrane efflux proteins (OEP)"/>
    <property type="match status" value="1"/>
</dbReference>
<name>A0ABS7A3X0_9DEIN</name>
<evidence type="ECO:0000313" key="3">
    <source>
        <dbReference type="Proteomes" id="UP000724268"/>
    </source>
</evidence>
<sequence length="250" mass="26429">MKRASSFPGKCWTSSWSARTMRGTGSPRALLFALALLLPALAQGLTEGQARLLDRLAEEALKADPAYLQALADLEAARASLGILGALSAEAGASLAGEYGQVAPSYRLALSLNLADLFRDRGPALRALEARAEAARREARVRVAEAFFRWLAAREAARTAADGVEAREAELKALQARARVGAAAPHEVLAAAERLSQARLALYRANLDLALALEDLARAVGLPLDALRGLLRPLEEEGGTPGTPRPPKGP</sequence>
<dbReference type="Gene3D" id="1.20.1600.10">
    <property type="entry name" value="Outer membrane efflux proteins (OEP)"/>
    <property type="match status" value="1"/>
</dbReference>
<keyword evidence="3" id="KW-1185">Reference proteome</keyword>
<comment type="similarity">
    <text evidence="1">Belongs to the outer membrane factor (OMF) (TC 1.B.17) family.</text>
</comment>
<comment type="caution">
    <text evidence="2">The sequence shown here is derived from an EMBL/GenBank/DDBJ whole genome shotgun (WGS) entry which is preliminary data.</text>
</comment>
<gene>
    <name evidence="2" type="ORF">KZX47_12940</name>
</gene>
<dbReference type="EMBL" id="JAHXRS010000030">
    <property type="protein sequence ID" value="MBW6396050.1"/>
    <property type="molecule type" value="Genomic_DNA"/>
</dbReference>
<evidence type="ECO:0000256" key="1">
    <source>
        <dbReference type="ARBA" id="ARBA00007613"/>
    </source>
</evidence>
<dbReference type="InterPro" id="IPR003423">
    <property type="entry name" value="OMP_efflux"/>
</dbReference>
<evidence type="ECO:0000313" key="2">
    <source>
        <dbReference type="EMBL" id="MBW6396050.1"/>
    </source>
</evidence>
<dbReference type="Pfam" id="PF02321">
    <property type="entry name" value="OEP"/>
    <property type="match status" value="1"/>
</dbReference>
<dbReference type="Proteomes" id="UP000724268">
    <property type="component" value="Unassembled WGS sequence"/>
</dbReference>
<proteinExistence type="inferred from homology"/>
<reference evidence="2 3" key="1">
    <citation type="submission" date="2021-07" db="EMBL/GenBank/DDBJ databases">
        <title>Thermus aquaticus gen. n. and sp. n., a nonsporulating extreme thermophile.</title>
        <authorList>
            <person name="Hu C.-J."/>
            <person name="Li W.-J."/>
            <person name="Xian W.-D."/>
        </authorList>
    </citation>
    <scope>NUCLEOTIDE SEQUENCE [LARGE SCALE GENOMIC DNA]</scope>
    <source>
        <strain evidence="2 3">SYSU G05001</strain>
    </source>
</reference>